<comment type="caution">
    <text evidence="5">The sequence shown here is derived from an EMBL/GenBank/DDBJ whole genome shotgun (WGS) entry which is preliminary data.</text>
</comment>
<dbReference type="CDD" id="cd19963">
    <property type="entry name" value="PBP1_BMP-like"/>
    <property type="match status" value="1"/>
</dbReference>
<evidence type="ECO:0000313" key="6">
    <source>
        <dbReference type="Proteomes" id="UP000430564"/>
    </source>
</evidence>
<dbReference type="Gene3D" id="3.40.50.2300">
    <property type="match status" value="2"/>
</dbReference>
<dbReference type="InterPro" id="IPR052910">
    <property type="entry name" value="ABC-Purine-Binding"/>
</dbReference>
<feature type="region of interest" description="Disordered" evidence="2">
    <location>
        <begin position="28"/>
        <end position="47"/>
    </location>
</feature>
<dbReference type="SUPFAM" id="SSF53822">
    <property type="entry name" value="Periplasmic binding protein-like I"/>
    <property type="match status" value="2"/>
</dbReference>
<dbReference type="Pfam" id="PF02608">
    <property type="entry name" value="Bmp"/>
    <property type="match status" value="1"/>
</dbReference>
<evidence type="ECO:0000256" key="1">
    <source>
        <dbReference type="ARBA" id="ARBA00022729"/>
    </source>
</evidence>
<name>A0A6I1EXK8_9BURK</name>
<dbReference type="OrthoDB" id="9769871at2"/>
<accession>A0A6I1EXK8</accession>
<dbReference type="Proteomes" id="UP000430564">
    <property type="component" value="Unassembled WGS sequence"/>
</dbReference>
<organism evidence="5 6">
    <name type="scientific">Sutterella seckii</name>
    <dbReference type="NCBI Taxonomy" id="1944635"/>
    <lineage>
        <taxon>Bacteria</taxon>
        <taxon>Pseudomonadati</taxon>
        <taxon>Pseudomonadota</taxon>
        <taxon>Betaproteobacteria</taxon>
        <taxon>Burkholderiales</taxon>
        <taxon>Sutterellaceae</taxon>
        <taxon>Sutterella</taxon>
    </lineage>
</organism>
<protein>
    <submittedName>
        <fullName evidence="5">BMP family ABC transporter substrate-binding protein</fullName>
    </submittedName>
</protein>
<dbReference type="InterPro" id="IPR028082">
    <property type="entry name" value="Peripla_BP_I"/>
</dbReference>
<dbReference type="GO" id="GO:0005886">
    <property type="term" value="C:plasma membrane"/>
    <property type="evidence" value="ECO:0007669"/>
    <property type="project" value="InterPro"/>
</dbReference>
<evidence type="ECO:0000313" key="5">
    <source>
        <dbReference type="EMBL" id="KAB7660156.1"/>
    </source>
</evidence>
<dbReference type="InterPro" id="IPR003760">
    <property type="entry name" value="PnrA-like"/>
</dbReference>
<evidence type="ECO:0000256" key="3">
    <source>
        <dbReference type="SAM" id="SignalP"/>
    </source>
</evidence>
<feature type="domain" description="ABC transporter substrate-binding protein PnrA-like" evidence="4">
    <location>
        <begin position="54"/>
        <end position="330"/>
    </location>
</feature>
<proteinExistence type="predicted"/>
<dbReference type="AlphaFoldDB" id="A0A6I1EXK8"/>
<dbReference type="EMBL" id="WEHX01000035">
    <property type="protein sequence ID" value="KAB7660156.1"/>
    <property type="molecule type" value="Genomic_DNA"/>
</dbReference>
<sequence length="385" mass="41338">MNKRFAFKLALAGAAALMLTACGEKEAPKAPAQSGAPAKAADAAPQPKASEPLKVAFMYVSPANEEGWSTQHDIARRAAEAKFGDKIKVTTVENIPENADAERVLRDLAQQGNKLIFATSFGYMNSVLKVAKEFPDVKFEHATGYKTAENVANYSGRFYEARYLAGKLAGATTKTNILGYVAALPIPEVLQGINAFTLGAKSVNPNVEVRVVWTSAWYDPGKESDATKSLIGQKADVITHHTNSSAVAAACEEAKIPVISYNTSMKRAAPTMLLGGVIQIWDSFYEGRIQAVMDGTWKPQSVWGGVPEHMVALVDIAKTTPQSVVDDIKAATEKMEKREFHPFTGPIVDNTGKEVLKAGQVATDSDLLTMGYLVEGVAGKLPTMN</sequence>
<evidence type="ECO:0000259" key="4">
    <source>
        <dbReference type="Pfam" id="PF02608"/>
    </source>
</evidence>
<evidence type="ECO:0000256" key="2">
    <source>
        <dbReference type="SAM" id="MobiDB-lite"/>
    </source>
</evidence>
<feature type="chain" id="PRO_5026055042" evidence="3">
    <location>
        <begin position="22"/>
        <end position="385"/>
    </location>
</feature>
<dbReference type="PROSITE" id="PS51257">
    <property type="entry name" value="PROKAR_LIPOPROTEIN"/>
    <property type="match status" value="1"/>
</dbReference>
<dbReference type="RefSeq" id="WP_152158361.1">
    <property type="nucleotide sequence ID" value="NZ_WEHX01000035.1"/>
</dbReference>
<feature type="compositionally biased region" description="Low complexity" evidence="2">
    <location>
        <begin position="29"/>
        <end position="47"/>
    </location>
</feature>
<gene>
    <name evidence="5" type="ORF">GBM95_06515</name>
</gene>
<feature type="signal peptide" evidence="3">
    <location>
        <begin position="1"/>
        <end position="21"/>
    </location>
</feature>
<keyword evidence="1 3" id="KW-0732">Signal</keyword>
<dbReference type="PANTHER" id="PTHR43208">
    <property type="entry name" value="ABC TRANSPORTER SUBSTRATE-BINDING PROTEIN"/>
    <property type="match status" value="1"/>
</dbReference>
<reference evidence="5 6" key="1">
    <citation type="submission" date="2019-10" db="EMBL/GenBank/DDBJ databases">
        <title>Genome diversity of Sutterella seckii.</title>
        <authorList>
            <person name="Chaplin A.V."/>
            <person name="Sokolova S.R."/>
            <person name="Mosin K.A."/>
            <person name="Ivanova E.L."/>
            <person name="Kochetkova T.O."/>
            <person name="Goltsov A.Y."/>
            <person name="Trofimov D.Y."/>
            <person name="Efimov B.A."/>
        </authorList>
    </citation>
    <scope>NUCLEOTIDE SEQUENCE [LARGE SCALE GENOMIC DNA]</scope>
    <source>
        <strain evidence="5 6">ASD393</strain>
    </source>
</reference>
<dbReference type="PANTHER" id="PTHR43208:SF1">
    <property type="entry name" value="ABC TRANSPORTER SUBSTRATE-BINDING PROTEIN"/>
    <property type="match status" value="1"/>
</dbReference>